<keyword evidence="3" id="KW-0233">DNA recombination</keyword>
<dbReference type="GO" id="GO:0015074">
    <property type="term" value="P:DNA integration"/>
    <property type="evidence" value="ECO:0007669"/>
    <property type="project" value="UniProtKB-KW"/>
</dbReference>
<keyword evidence="2 4" id="KW-0238">DNA-binding</keyword>
<dbReference type="PROSITE" id="PS51898">
    <property type="entry name" value="TYR_RECOMBINASE"/>
    <property type="match status" value="1"/>
</dbReference>
<dbReference type="InterPro" id="IPR050090">
    <property type="entry name" value="Tyrosine_recombinase_XerCD"/>
</dbReference>
<evidence type="ECO:0000259" key="6">
    <source>
        <dbReference type="PROSITE" id="PS51898"/>
    </source>
</evidence>
<evidence type="ECO:0000256" key="1">
    <source>
        <dbReference type="ARBA" id="ARBA00022908"/>
    </source>
</evidence>
<keyword evidence="9" id="KW-1185">Reference proteome</keyword>
<dbReference type="RefSeq" id="WP_179169728.1">
    <property type="nucleotide sequence ID" value="NZ_CP058529.1"/>
</dbReference>
<protein>
    <submittedName>
        <fullName evidence="8">Site-specific integrase</fullName>
    </submittedName>
</protein>
<feature type="region of interest" description="Disordered" evidence="5">
    <location>
        <begin position="1"/>
        <end position="23"/>
    </location>
</feature>
<dbReference type="Pfam" id="PF00589">
    <property type="entry name" value="Phage_integrase"/>
    <property type="match status" value="1"/>
</dbReference>
<feature type="compositionally biased region" description="Basic and acidic residues" evidence="5">
    <location>
        <begin position="8"/>
        <end position="23"/>
    </location>
</feature>
<evidence type="ECO:0000256" key="4">
    <source>
        <dbReference type="PROSITE-ProRule" id="PRU01248"/>
    </source>
</evidence>
<evidence type="ECO:0000313" key="9">
    <source>
        <dbReference type="Proteomes" id="UP000509750"/>
    </source>
</evidence>
<dbReference type="AlphaFoldDB" id="A0A7D5H0R9"/>
<feature type="domain" description="Core-binding (CB)" evidence="7">
    <location>
        <begin position="1"/>
        <end position="86"/>
    </location>
</feature>
<dbReference type="InterPro" id="IPR002104">
    <property type="entry name" value="Integrase_catalytic"/>
</dbReference>
<evidence type="ECO:0000256" key="5">
    <source>
        <dbReference type="SAM" id="MobiDB-lite"/>
    </source>
</evidence>
<evidence type="ECO:0000313" key="8">
    <source>
        <dbReference type="EMBL" id="QLG28153.1"/>
    </source>
</evidence>
<accession>A0A7D5H0R9</accession>
<evidence type="ECO:0000259" key="7">
    <source>
        <dbReference type="PROSITE" id="PS51900"/>
    </source>
</evidence>
<dbReference type="KEGG" id="halg:HUG10_11600"/>
<sequence>MHPIDAYDDWREYTDGRDPEKTNRCKEQSLQPLLLWLDKRGIDDLDDLESNDLLQYIRHQRDKEGYANSTIRTRWYYIRMWWTWMTESASMEIDRREEPEEKLDWYESLEPASEDDPGDNPAAEIKIDKEVTETTLRKQSGQEIIYFEKPVYEGMVEACETLREELVIRILWDCGLRASELTRLDTNDVIMDENRLIVTNAKTRKDEVETRDVWYTGATAARLREWINRGGRHKYPTHTDSDSLLITQKTPEFSPVMVRKTVYEVADRAEVQEDLEPNQRGKNQKRIFPHAFRHSYAVNRVKNGMPLPYLKRLMGHASVDITEDRYIEFRPDDVHEAERRYRP</sequence>
<dbReference type="Proteomes" id="UP000509750">
    <property type="component" value="Chromosome"/>
</dbReference>
<dbReference type="InterPro" id="IPR010998">
    <property type="entry name" value="Integrase_recombinase_N"/>
</dbReference>
<evidence type="ECO:0000256" key="2">
    <source>
        <dbReference type="ARBA" id="ARBA00023125"/>
    </source>
</evidence>
<dbReference type="GO" id="GO:0003677">
    <property type="term" value="F:DNA binding"/>
    <property type="evidence" value="ECO:0007669"/>
    <property type="project" value="UniProtKB-UniRule"/>
</dbReference>
<dbReference type="Gene3D" id="1.10.150.130">
    <property type="match status" value="1"/>
</dbReference>
<dbReference type="PANTHER" id="PTHR30349">
    <property type="entry name" value="PHAGE INTEGRASE-RELATED"/>
    <property type="match status" value="1"/>
</dbReference>
<feature type="domain" description="Tyr recombinase" evidence="6">
    <location>
        <begin position="142"/>
        <end position="339"/>
    </location>
</feature>
<dbReference type="PROSITE" id="PS51900">
    <property type="entry name" value="CB"/>
    <property type="match status" value="1"/>
</dbReference>
<dbReference type="InterPro" id="IPR011010">
    <property type="entry name" value="DNA_brk_join_enz"/>
</dbReference>
<dbReference type="OrthoDB" id="142231at2157"/>
<dbReference type="SUPFAM" id="SSF56349">
    <property type="entry name" value="DNA breaking-rejoining enzymes"/>
    <property type="match status" value="1"/>
</dbReference>
<name>A0A7D5H0R9_9EURY</name>
<dbReference type="PANTHER" id="PTHR30349:SF41">
    <property type="entry name" value="INTEGRASE_RECOMBINASE PROTEIN MJ0367-RELATED"/>
    <property type="match status" value="1"/>
</dbReference>
<dbReference type="GeneID" id="56029487"/>
<proteinExistence type="predicted"/>
<dbReference type="InterPro" id="IPR013762">
    <property type="entry name" value="Integrase-like_cat_sf"/>
</dbReference>
<evidence type="ECO:0000256" key="3">
    <source>
        <dbReference type="ARBA" id="ARBA00023172"/>
    </source>
</evidence>
<dbReference type="EMBL" id="CP058529">
    <property type="protein sequence ID" value="QLG28153.1"/>
    <property type="molecule type" value="Genomic_DNA"/>
</dbReference>
<dbReference type="CDD" id="cd00397">
    <property type="entry name" value="DNA_BRE_C"/>
    <property type="match status" value="1"/>
</dbReference>
<dbReference type="GO" id="GO:0006310">
    <property type="term" value="P:DNA recombination"/>
    <property type="evidence" value="ECO:0007669"/>
    <property type="project" value="UniProtKB-KW"/>
</dbReference>
<reference evidence="8 9" key="1">
    <citation type="submission" date="2020-07" db="EMBL/GenBank/DDBJ databases">
        <title>Gai3-2, isolated from salt lake.</title>
        <authorList>
            <person name="Cui H."/>
            <person name="Shi X."/>
        </authorList>
    </citation>
    <scope>NUCLEOTIDE SEQUENCE [LARGE SCALE GENOMIC DNA]</scope>
    <source>
        <strain evidence="8 9">Gai3-2</strain>
    </source>
</reference>
<gene>
    <name evidence="8" type="ORF">HUG10_11600</name>
</gene>
<dbReference type="Gene3D" id="1.10.443.10">
    <property type="entry name" value="Intergrase catalytic core"/>
    <property type="match status" value="1"/>
</dbReference>
<dbReference type="InterPro" id="IPR044068">
    <property type="entry name" value="CB"/>
</dbReference>
<keyword evidence="1" id="KW-0229">DNA integration</keyword>
<organism evidence="8 9">
    <name type="scientific">Halorarum halophilum</name>
    <dbReference type="NCBI Taxonomy" id="2743090"/>
    <lineage>
        <taxon>Archaea</taxon>
        <taxon>Methanobacteriati</taxon>
        <taxon>Methanobacteriota</taxon>
        <taxon>Stenosarchaea group</taxon>
        <taxon>Halobacteria</taxon>
        <taxon>Halobacteriales</taxon>
        <taxon>Haloferacaceae</taxon>
        <taxon>Halorarum</taxon>
    </lineage>
</organism>